<evidence type="ECO:0000313" key="5">
    <source>
        <dbReference type="Proteomes" id="UP000319160"/>
    </source>
</evidence>
<evidence type="ECO:0000256" key="1">
    <source>
        <dbReference type="SAM" id="Coils"/>
    </source>
</evidence>
<feature type="compositionally biased region" description="Basic and acidic residues" evidence="2">
    <location>
        <begin position="557"/>
        <end position="577"/>
    </location>
</feature>
<feature type="region of interest" description="Disordered" evidence="2">
    <location>
        <begin position="1"/>
        <end position="26"/>
    </location>
</feature>
<evidence type="ECO:0000313" key="4">
    <source>
        <dbReference type="EMBL" id="TRX87926.1"/>
    </source>
</evidence>
<dbReference type="InterPro" id="IPR025122">
    <property type="entry name" value="DUF4048"/>
</dbReference>
<evidence type="ECO:0000259" key="3">
    <source>
        <dbReference type="Pfam" id="PF13257"/>
    </source>
</evidence>
<evidence type="ECO:0000256" key="2">
    <source>
        <dbReference type="SAM" id="MobiDB-lite"/>
    </source>
</evidence>
<feature type="domain" description="DUF4048" evidence="3">
    <location>
        <begin position="408"/>
        <end position="498"/>
    </location>
</feature>
<feature type="coiled-coil region" evidence="1">
    <location>
        <begin position="250"/>
        <end position="277"/>
    </location>
</feature>
<feature type="region of interest" description="Disordered" evidence="2">
    <location>
        <begin position="301"/>
        <end position="321"/>
    </location>
</feature>
<accession>A0A553HJ15</accession>
<dbReference type="AlphaFoldDB" id="A0A553HJ15"/>
<feature type="region of interest" description="Disordered" evidence="2">
    <location>
        <begin position="435"/>
        <end position="509"/>
    </location>
</feature>
<feature type="compositionally biased region" description="Polar residues" evidence="2">
    <location>
        <begin position="439"/>
        <end position="452"/>
    </location>
</feature>
<feature type="compositionally biased region" description="Polar residues" evidence="2">
    <location>
        <begin position="624"/>
        <end position="638"/>
    </location>
</feature>
<name>A0A553HJ15_9PEZI</name>
<feature type="compositionally biased region" description="Basic and acidic residues" evidence="2">
    <location>
        <begin position="44"/>
        <end position="62"/>
    </location>
</feature>
<comment type="caution">
    <text evidence="4">The sequence shown here is derived from an EMBL/GenBank/DDBJ whole genome shotgun (WGS) entry which is preliminary data.</text>
</comment>
<keyword evidence="1" id="KW-0175">Coiled coil</keyword>
<feature type="region of interest" description="Disordered" evidence="2">
    <location>
        <begin position="359"/>
        <end position="387"/>
    </location>
</feature>
<reference evidence="5" key="1">
    <citation type="submission" date="2019-06" db="EMBL/GenBank/DDBJ databases">
        <title>Draft genome sequence of the griseofulvin-producing fungus Xylaria cubensis strain G536.</title>
        <authorList>
            <person name="Mead M.E."/>
            <person name="Raja H.A."/>
            <person name="Steenwyk J.L."/>
            <person name="Knowles S.L."/>
            <person name="Oberlies N.H."/>
            <person name="Rokas A."/>
        </authorList>
    </citation>
    <scope>NUCLEOTIDE SEQUENCE [LARGE SCALE GENOMIC DNA]</scope>
    <source>
        <strain evidence="5">G536</strain>
    </source>
</reference>
<dbReference type="Proteomes" id="UP000319160">
    <property type="component" value="Unassembled WGS sequence"/>
</dbReference>
<feature type="region of interest" description="Disordered" evidence="2">
    <location>
        <begin position="44"/>
        <end position="63"/>
    </location>
</feature>
<feature type="region of interest" description="Disordered" evidence="2">
    <location>
        <begin position="557"/>
        <end position="588"/>
    </location>
</feature>
<feature type="compositionally biased region" description="Basic and acidic residues" evidence="2">
    <location>
        <begin position="1"/>
        <end position="18"/>
    </location>
</feature>
<protein>
    <recommendedName>
        <fullName evidence="3">DUF4048 domain-containing protein</fullName>
    </recommendedName>
</protein>
<gene>
    <name evidence="4" type="ORF">FHL15_011184</name>
</gene>
<feature type="compositionally biased region" description="Low complexity" evidence="2">
    <location>
        <begin position="214"/>
        <end position="225"/>
    </location>
</feature>
<dbReference type="STRING" id="2512241.A0A553HJ15"/>
<keyword evidence="5" id="KW-1185">Reference proteome</keyword>
<dbReference type="OrthoDB" id="4097086at2759"/>
<feature type="region of interest" description="Disordered" evidence="2">
    <location>
        <begin position="613"/>
        <end position="638"/>
    </location>
</feature>
<feature type="compositionally biased region" description="Low complexity" evidence="2">
    <location>
        <begin position="483"/>
        <end position="493"/>
    </location>
</feature>
<sequence length="638" mass="70461">MVKESEALFGYSDDKYPATEESSSLKRHRCRRIEEDNSIVEVYEGSKEEDPKAKRSKVAESQKRHRRALRAPSTLFPYHLIGEHLTRHSLGRPLRSSPVWADMGLERRLSRASPTMAASLDAVLTVSSVDFRPEDKAQAAAAHIPPSSRAGEVKEEEEEEGSNTDTTSSSMPPPPPPLTTATTSETFDACSIRSTSPTSRNANRLSLTLPIARPDSLPSRPTPTSSMPPTPIDTLTFHSPVDSDHFIVAIAAQERRVLELRDELTRAEAELKKLQRQWTISEACKKRPPNTTAEPLRALAPAASLRGSSEDNPAAKRSSELERRKAILLAQSQGTPPRYKRTVFRGSHTRALSLLSPTNSVGDASIHEDSVRSPDSPYISPPPGSSSIRHAVNKRATWAPYQSTQPSTGVKQLANDFKQGLWTFVEDLRQATVGDEAISGTTNRTTEMGSRSNKAEGDQDTIRASATNRGRIPFTTELDSPSDRPSTSSTSSSGDRAQHRRTTSRPELRARKHFSWTPLTFDNFDDDDWSNWDTPNVKTSRWSGSTVNGDVVPAIPERADENETALKHKGSKGERPSSPRKTSGTLEELPQAILNRLTPSKIKSTTSNFIKEWEKSLSPPPPQTATFDASFQDFTRNR</sequence>
<organism evidence="4 5">
    <name type="scientific">Xylaria flabelliformis</name>
    <dbReference type="NCBI Taxonomy" id="2512241"/>
    <lineage>
        <taxon>Eukaryota</taxon>
        <taxon>Fungi</taxon>
        <taxon>Dikarya</taxon>
        <taxon>Ascomycota</taxon>
        <taxon>Pezizomycotina</taxon>
        <taxon>Sordariomycetes</taxon>
        <taxon>Xylariomycetidae</taxon>
        <taxon>Xylariales</taxon>
        <taxon>Xylariaceae</taxon>
        <taxon>Xylaria</taxon>
    </lineage>
</organism>
<dbReference type="EMBL" id="VFLP01000109">
    <property type="protein sequence ID" value="TRX87926.1"/>
    <property type="molecule type" value="Genomic_DNA"/>
</dbReference>
<proteinExistence type="predicted"/>
<feature type="compositionally biased region" description="Polar residues" evidence="2">
    <location>
        <begin position="192"/>
        <end position="206"/>
    </location>
</feature>
<feature type="region of interest" description="Disordered" evidence="2">
    <location>
        <begin position="137"/>
        <end position="227"/>
    </location>
</feature>
<dbReference type="Pfam" id="PF13257">
    <property type="entry name" value="DUF4048"/>
    <property type="match status" value="1"/>
</dbReference>